<dbReference type="AlphaFoldDB" id="A0A0B7FF46"/>
<sequence>MERFCGHLLPAVKNRTRPYEHLDNYVQRRAQMQVVSLKYNLPSLAKPAIKYTCMHGKMISSRKKIYPDFPTVVLGTPVNSRVPITTQLTNQFTKYFGTVYQEMKLNGAALRARIDLDTLVQYGRFRLAGDRDRVRSANLIDDNPDRGCRDNSFVRYDLLPDANANYRNRPEVQIQRTHYGRVLDVYYVEFIVDPENPDETREPYILVCIKECQTGGLDATLRENPLVTYSRMSTPEMIHIESINAVVGRISIGDKKWAIVDRSQNGARTQFVEESGKDFD</sequence>
<dbReference type="OrthoDB" id="6613063at2759"/>
<proteinExistence type="predicted"/>
<protein>
    <submittedName>
        <fullName evidence="1">Uncharacterized protein</fullName>
    </submittedName>
</protein>
<evidence type="ECO:0000313" key="1">
    <source>
        <dbReference type="EMBL" id="CEL54837.1"/>
    </source>
</evidence>
<evidence type="ECO:0000313" key="2">
    <source>
        <dbReference type="Proteomes" id="UP000059188"/>
    </source>
</evidence>
<accession>A0A0B7FF46</accession>
<keyword evidence="2" id="KW-1185">Reference proteome</keyword>
<reference evidence="1 2" key="1">
    <citation type="submission" date="2014-11" db="EMBL/GenBank/DDBJ databases">
        <authorList>
            <person name="Wibberg Daniel"/>
        </authorList>
    </citation>
    <scope>NUCLEOTIDE SEQUENCE [LARGE SCALE GENOMIC DNA]</scope>
    <source>
        <strain evidence="1">Rhizoctonia solani AG1-IB 7/3/14</strain>
    </source>
</reference>
<dbReference type="Proteomes" id="UP000059188">
    <property type="component" value="Unassembled WGS sequence"/>
</dbReference>
<dbReference type="EMBL" id="LN679283">
    <property type="protein sequence ID" value="CEL54837.1"/>
    <property type="molecule type" value="Genomic_DNA"/>
</dbReference>
<name>A0A0B7FF46_THACB</name>
<gene>
    <name evidence="1" type="ORF">RSOLAG1IB_11782</name>
</gene>
<organism evidence="1 2">
    <name type="scientific">Thanatephorus cucumeris (strain AG1-IB / isolate 7/3/14)</name>
    <name type="common">Lettuce bottom rot fungus</name>
    <name type="synonym">Rhizoctonia solani</name>
    <dbReference type="NCBI Taxonomy" id="1108050"/>
    <lineage>
        <taxon>Eukaryota</taxon>
        <taxon>Fungi</taxon>
        <taxon>Dikarya</taxon>
        <taxon>Basidiomycota</taxon>
        <taxon>Agaricomycotina</taxon>
        <taxon>Agaricomycetes</taxon>
        <taxon>Cantharellales</taxon>
        <taxon>Ceratobasidiaceae</taxon>
        <taxon>Rhizoctonia</taxon>
        <taxon>Rhizoctonia solani AG-1</taxon>
    </lineage>
</organism>